<dbReference type="InterPro" id="IPR016024">
    <property type="entry name" value="ARM-type_fold"/>
</dbReference>
<comment type="similarity">
    <text evidence="1">Belongs to the ataxin-10 family.</text>
</comment>
<keyword evidence="10" id="KW-1185">Reference proteome</keyword>
<organism evidence="9 10">
    <name type="scientific">Allomyces macrogynus (strain ATCC 38327)</name>
    <name type="common">Allomyces javanicus var. macrogynus</name>
    <dbReference type="NCBI Taxonomy" id="578462"/>
    <lineage>
        <taxon>Eukaryota</taxon>
        <taxon>Fungi</taxon>
        <taxon>Fungi incertae sedis</taxon>
        <taxon>Blastocladiomycota</taxon>
        <taxon>Blastocladiomycetes</taxon>
        <taxon>Blastocladiales</taxon>
        <taxon>Blastocladiaceae</taxon>
        <taxon>Allomyces</taxon>
    </lineage>
</organism>
<dbReference type="eggNOG" id="KOG2676">
    <property type="taxonomic scope" value="Eukaryota"/>
</dbReference>
<dbReference type="InterPro" id="IPR019156">
    <property type="entry name" value="Ataxin-10_domain"/>
</dbReference>
<evidence type="ECO:0000256" key="4">
    <source>
        <dbReference type="ARBA" id="ARBA00044746"/>
    </source>
</evidence>
<dbReference type="PANTHER" id="PTHR13255:SF0">
    <property type="entry name" value="ATAXIN-10"/>
    <property type="match status" value="1"/>
</dbReference>
<dbReference type="InterPro" id="IPR051374">
    <property type="entry name" value="Ataxin-10/CTR86_families"/>
</dbReference>
<dbReference type="Pfam" id="PF09759">
    <property type="entry name" value="Atx10homo_assoc"/>
    <property type="match status" value="1"/>
</dbReference>
<protein>
    <recommendedName>
        <fullName evidence="5">Ataxin-10 homolog</fullName>
    </recommendedName>
    <alternativeName>
        <fullName evidence="6">Copper transport protein 86</fullName>
    </alternativeName>
</protein>
<evidence type="ECO:0000259" key="8">
    <source>
        <dbReference type="Pfam" id="PF09759"/>
    </source>
</evidence>
<dbReference type="AlphaFoldDB" id="A0A0L0SYE4"/>
<dbReference type="GO" id="GO:0051301">
    <property type="term" value="P:cell division"/>
    <property type="evidence" value="ECO:0007669"/>
    <property type="project" value="UniProtKB-KW"/>
</dbReference>
<feature type="domain" description="Ataxin-10" evidence="8">
    <location>
        <begin position="406"/>
        <end position="495"/>
    </location>
</feature>
<keyword evidence="3" id="KW-0131">Cell cycle</keyword>
<reference evidence="10" key="2">
    <citation type="submission" date="2009-11" db="EMBL/GenBank/DDBJ databases">
        <title>The Genome Sequence of Allomyces macrogynus strain ATCC 38327.</title>
        <authorList>
            <consortium name="The Broad Institute Genome Sequencing Platform"/>
            <person name="Russ C."/>
            <person name="Cuomo C."/>
            <person name="Shea T."/>
            <person name="Young S.K."/>
            <person name="Zeng Q."/>
            <person name="Koehrsen M."/>
            <person name="Haas B."/>
            <person name="Borodovsky M."/>
            <person name="Guigo R."/>
            <person name="Alvarado L."/>
            <person name="Berlin A."/>
            <person name="Borenstein D."/>
            <person name="Chen Z."/>
            <person name="Engels R."/>
            <person name="Freedman E."/>
            <person name="Gellesch M."/>
            <person name="Goldberg J."/>
            <person name="Griggs A."/>
            <person name="Gujja S."/>
            <person name="Heiman D."/>
            <person name="Hepburn T."/>
            <person name="Howarth C."/>
            <person name="Jen D."/>
            <person name="Larson L."/>
            <person name="Lewis B."/>
            <person name="Mehta T."/>
            <person name="Park D."/>
            <person name="Pearson M."/>
            <person name="Roberts A."/>
            <person name="Saif S."/>
            <person name="Shenoy N."/>
            <person name="Sisk P."/>
            <person name="Stolte C."/>
            <person name="Sykes S."/>
            <person name="Walk T."/>
            <person name="White J."/>
            <person name="Yandava C."/>
            <person name="Burger G."/>
            <person name="Gray M.W."/>
            <person name="Holland P.W.H."/>
            <person name="King N."/>
            <person name="Lang F.B.F."/>
            <person name="Roger A.J."/>
            <person name="Ruiz-Trillo I."/>
            <person name="Lander E."/>
            <person name="Nusbaum C."/>
        </authorList>
    </citation>
    <scope>NUCLEOTIDE SEQUENCE [LARGE SCALE GENOMIC DNA]</scope>
    <source>
        <strain evidence="10">ATCC 38327</strain>
    </source>
</reference>
<dbReference type="EMBL" id="GG745353">
    <property type="protein sequence ID" value="KNE67369.1"/>
    <property type="molecule type" value="Genomic_DNA"/>
</dbReference>
<evidence type="ECO:0000256" key="1">
    <source>
        <dbReference type="ARBA" id="ARBA00008384"/>
    </source>
</evidence>
<dbReference type="PANTHER" id="PTHR13255">
    <property type="entry name" value="ATAXIN-10"/>
    <property type="match status" value="1"/>
</dbReference>
<keyword evidence="2" id="KW-0132">Cell division</keyword>
<dbReference type="Proteomes" id="UP000054350">
    <property type="component" value="Unassembled WGS sequence"/>
</dbReference>
<evidence type="ECO:0000256" key="3">
    <source>
        <dbReference type="ARBA" id="ARBA00023306"/>
    </source>
</evidence>
<dbReference type="SUPFAM" id="SSF48371">
    <property type="entry name" value="ARM repeat"/>
    <property type="match status" value="1"/>
</dbReference>
<accession>A0A0L0SYE4</accession>
<dbReference type="VEuPathDB" id="FungiDB:AMAG_11836"/>
<sequence length="506" mass="54457">MTDQFIDDVADLHAAASVAPHDRDYVEIEAILIDLVSDLAKSPVCRACAASSESDLWVALDLIRDDAGAPAPVHLLVFRAVRNACVENPAAQARALDHGWAAHLLAKLDAAVREQHQGIIAQELGPTAVEAIVNLVAGNPEAARRLLAAGDDRAGWLLALLSASDEAIVKKSLVLVLVLFVTHALPFIKADATCAGARVLERVFLVAEAKPGVAIDDDVQPDADAQLPYPDDDSDRAPASPYLSYVFAIVRALVMDPPHFVAVYHCIAPLPTAQAALLDHVLLVAQECTPPTSPFPSAVLDFLIAEFARHVATITATDDLADSDVDTINNSIPVPVLLAQLHVLEYLTLHHQPMPLLDAVVALLGYLHTHQPRTTLRDRSPNEITTPAAAAAGADAGPLHGIFHTKKTLLLTLAQLVYCNRAMQDRVRELDAVALVLAQCNYDDRHPYLREYGVYALRNVLEGNEANQAVVNGLRAIDLAPGVTDALKDMKVDPEKVRAQVMRKQG</sequence>
<evidence type="ECO:0000256" key="2">
    <source>
        <dbReference type="ARBA" id="ARBA00022618"/>
    </source>
</evidence>
<dbReference type="OrthoDB" id="379794at2759"/>
<feature type="region of interest" description="Disordered" evidence="7">
    <location>
        <begin position="216"/>
        <end position="235"/>
    </location>
</feature>
<dbReference type="GO" id="GO:0005829">
    <property type="term" value="C:cytosol"/>
    <property type="evidence" value="ECO:0007669"/>
    <property type="project" value="TreeGrafter"/>
</dbReference>
<evidence type="ECO:0000313" key="10">
    <source>
        <dbReference type="Proteomes" id="UP000054350"/>
    </source>
</evidence>
<dbReference type="STRING" id="578462.A0A0L0SYE4"/>
<evidence type="ECO:0000313" key="9">
    <source>
        <dbReference type="EMBL" id="KNE67369.1"/>
    </source>
</evidence>
<reference evidence="9 10" key="1">
    <citation type="submission" date="2009-11" db="EMBL/GenBank/DDBJ databases">
        <title>Annotation of Allomyces macrogynus ATCC 38327.</title>
        <authorList>
            <consortium name="The Broad Institute Genome Sequencing Platform"/>
            <person name="Russ C."/>
            <person name="Cuomo C."/>
            <person name="Burger G."/>
            <person name="Gray M.W."/>
            <person name="Holland P.W.H."/>
            <person name="King N."/>
            <person name="Lang F.B.F."/>
            <person name="Roger A.J."/>
            <person name="Ruiz-Trillo I."/>
            <person name="Young S.K."/>
            <person name="Zeng Q."/>
            <person name="Gargeya S."/>
            <person name="Fitzgerald M."/>
            <person name="Haas B."/>
            <person name="Abouelleil A."/>
            <person name="Alvarado L."/>
            <person name="Arachchi H.M."/>
            <person name="Berlin A."/>
            <person name="Chapman S.B."/>
            <person name="Gearin G."/>
            <person name="Goldberg J."/>
            <person name="Griggs A."/>
            <person name="Gujja S."/>
            <person name="Hansen M."/>
            <person name="Heiman D."/>
            <person name="Howarth C."/>
            <person name="Larimer J."/>
            <person name="Lui A."/>
            <person name="MacDonald P.J.P."/>
            <person name="McCowen C."/>
            <person name="Montmayeur A."/>
            <person name="Murphy C."/>
            <person name="Neiman D."/>
            <person name="Pearson M."/>
            <person name="Priest M."/>
            <person name="Roberts A."/>
            <person name="Saif S."/>
            <person name="Shea T."/>
            <person name="Sisk P."/>
            <person name="Stolte C."/>
            <person name="Sykes S."/>
            <person name="Wortman J."/>
            <person name="Nusbaum C."/>
            <person name="Birren B."/>
        </authorList>
    </citation>
    <scope>NUCLEOTIDE SEQUENCE [LARGE SCALE GENOMIC DNA]</scope>
    <source>
        <strain evidence="9 10">ATCC 38327</strain>
    </source>
</reference>
<evidence type="ECO:0000256" key="7">
    <source>
        <dbReference type="SAM" id="MobiDB-lite"/>
    </source>
</evidence>
<comment type="function">
    <text evidence="4">May play a role in the regulation of cytokinesis.</text>
</comment>
<gene>
    <name evidence="9" type="ORF">AMAG_11836</name>
</gene>
<evidence type="ECO:0000256" key="5">
    <source>
        <dbReference type="ARBA" id="ARBA00044801"/>
    </source>
</evidence>
<name>A0A0L0SYE4_ALLM3</name>
<evidence type="ECO:0000256" key="6">
    <source>
        <dbReference type="ARBA" id="ARBA00044805"/>
    </source>
</evidence>
<proteinExistence type="inferred from homology"/>
<dbReference type="InterPro" id="IPR011989">
    <property type="entry name" value="ARM-like"/>
</dbReference>
<dbReference type="Gene3D" id="1.25.10.10">
    <property type="entry name" value="Leucine-rich Repeat Variant"/>
    <property type="match status" value="1"/>
</dbReference>